<keyword evidence="3" id="KW-1185">Reference proteome</keyword>
<accession>A0A8X6YF12</accession>
<evidence type="ECO:0000256" key="1">
    <source>
        <dbReference type="SAM" id="MobiDB-lite"/>
    </source>
</evidence>
<organism evidence="2 3">
    <name type="scientific">Trichonephila inaurata madagascariensis</name>
    <dbReference type="NCBI Taxonomy" id="2747483"/>
    <lineage>
        <taxon>Eukaryota</taxon>
        <taxon>Metazoa</taxon>
        <taxon>Ecdysozoa</taxon>
        <taxon>Arthropoda</taxon>
        <taxon>Chelicerata</taxon>
        <taxon>Arachnida</taxon>
        <taxon>Araneae</taxon>
        <taxon>Araneomorphae</taxon>
        <taxon>Entelegynae</taxon>
        <taxon>Araneoidea</taxon>
        <taxon>Nephilidae</taxon>
        <taxon>Trichonephila</taxon>
        <taxon>Trichonephila inaurata</taxon>
    </lineage>
</organism>
<sequence length="94" mass="10832">MPNTSGYNLRPRGAKVESRPVNEKRTQQGGPVRSRGSREKQQYRPYTEEQRRSSSRNTRSRSGQQQHCQERKGEANSNRSITLELLVGDVNYKP</sequence>
<protein>
    <submittedName>
        <fullName evidence="2">Uncharacterized protein</fullName>
    </submittedName>
</protein>
<comment type="caution">
    <text evidence="2">The sequence shown here is derived from an EMBL/GenBank/DDBJ whole genome shotgun (WGS) entry which is preliminary data.</text>
</comment>
<dbReference type="Proteomes" id="UP000886998">
    <property type="component" value="Unassembled WGS sequence"/>
</dbReference>
<proteinExistence type="predicted"/>
<feature type="region of interest" description="Disordered" evidence="1">
    <location>
        <begin position="1"/>
        <end position="79"/>
    </location>
</feature>
<evidence type="ECO:0000313" key="2">
    <source>
        <dbReference type="EMBL" id="GFY71108.1"/>
    </source>
</evidence>
<dbReference type="AlphaFoldDB" id="A0A8X6YF12"/>
<feature type="compositionally biased region" description="Low complexity" evidence="1">
    <location>
        <begin position="55"/>
        <end position="66"/>
    </location>
</feature>
<dbReference type="EMBL" id="BMAV01018619">
    <property type="protein sequence ID" value="GFY71108.1"/>
    <property type="molecule type" value="Genomic_DNA"/>
</dbReference>
<evidence type="ECO:0000313" key="3">
    <source>
        <dbReference type="Proteomes" id="UP000886998"/>
    </source>
</evidence>
<feature type="compositionally biased region" description="Basic and acidic residues" evidence="1">
    <location>
        <begin position="36"/>
        <end position="52"/>
    </location>
</feature>
<name>A0A8X6YF12_9ARAC</name>
<reference evidence="2" key="1">
    <citation type="submission" date="2020-08" db="EMBL/GenBank/DDBJ databases">
        <title>Multicomponent nature underlies the extraordinary mechanical properties of spider dragline silk.</title>
        <authorList>
            <person name="Kono N."/>
            <person name="Nakamura H."/>
            <person name="Mori M."/>
            <person name="Yoshida Y."/>
            <person name="Ohtoshi R."/>
            <person name="Malay A.D."/>
            <person name="Moran D.A.P."/>
            <person name="Tomita M."/>
            <person name="Numata K."/>
            <person name="Arakawa K."/>
        </authorList>
    </citation>
    <scope>NUCLEOTIDE SEQUENCE</scope>
</reference>
<feature type="compositionally biased region" description="Basic and acidic residues" evidence="1">
    <location>
        <begin position="14"/>
        <end position="26"/>
    </location>
</feature>
<gene>
    <name evidence="2" type="primary">NCL1_50502</name>
    <name evidence="2" type="ORF">TNIN_141631</name>
</gene>